<dbReference type="Pfam" id="PF06507">
    <property type="entry name" value="ARF_AD"/>
    <property type="match status" value="1"/>
</dbReference>
<keyword evidence="7 8" id="KW-0927">Auxin signaling pathway</keyword>
<evidence type="ECO:0000256" key="6">
    <source>
        <dbReference type="ARBA" id="ARBA00023242"/>
    </source>
</evidence>
<dbReference type="InterPro" id="IPR044835">
    <property type="entry name" value="ARF_plant"/>
</dbReference>
<dbReference type="EMBL" id="VEPZ02000742">
    <property type="protein sequence ID" value="KAE8720327.1"/>
    <property type="molecule type" value="Genomic_DNA"/>
</dbReference>
<dbReference type="SUPFAM" id="SSF101936">
    <property type="entry name" value="DNA-binding pseudobarrel domain"/>
    <property type="match status" value="1"/>
</dbReference>
<sequence>MEWRFRHIFRGQPRRHLLTSGWSAFVNKKKLVPGDAVLFLRFEIALSWESDKNGTSFPSLCSKQLNHNTFADVVHAVSKKSVFSIYYNPRYVTVYTIKICDKQYSEDAIRINTGLIMGIGDLDPVRWPSSKWRCLLVRWDDIDANRHGRVSPWEIEPSDSIYSSNNLLSPGLKRNRVGLPSGESELIVPGRFFCIAKSLSHVMQLYLIWSFILLTDGIGASDFTEPLRFQRVLQGQEISGFDPFYNVAGSRNMHRSEIRHSFPCSNGFDTAAIGNVGREPLVNPDISYKGVGFEEYFRFHKVLQGQELFVSSPYGKASTAEETRGNESLGVVRNGGRLLWSRSGWSSSMQGYNTHSPIQPSAAFAQVSSPCENSCRLFGFSLTKGSLDGTKEGNMVQATLSSSSGSFLPRIGETFNQKPAVAGNLKMAIQLLCDCFELIPMLIVVGIVLTENSEALSQEVRYISMKQPRMQLTSSRKVPMVAKGCMFSSFKTENL</sequence>
<evidence type="ECO:0000256" key="8">
    <source>
        <dbReference type="RuleBase" id="RU004561"/>
    </source>
</evidence>
<accession>A0A6A3BWK3</accession>
<comment type="function">
    <text evidence="8">Auxin response factors (ARFs) are transcriptional factors that bind specifically to the DNA sequence 5'-TGTCTC-3' found in the auxin-responsive promoter elements (AuxREs).</text>
</comment>
<dbReference type="InterPro" id="IPR003340">
    <property type="entry name" value="B3_DNA-bd"/>
</dbReference>
<name>A0A6A3BWK3_HIBSY</name>
<evidence type="ECO:0000313" key="10">
    <source>
        <dbReference type="EMBL" id="KAE8720327.1"/>
    </source>
</evidence>
<dbReference type="Gene3D" id="2.30.30.1040">
    <property type="match status" value="1"/>
</dbReference>
<dbReference type="PANTHER" id="PTHR31384">
    <property type="entry name" value="AUXIN RESPONSE FACTOR 4-RELATED"/>
    <property type="match status" value="1"/>
</dbReference>
<dbReference type="PROSITE" id="PS50863">
    <property type="entry name" value="B3"/>
    <property type="match status" value="1"/>
</dbReference>
<dbReference type="PANTHER" id="PTHR31384:SF5">
    <property type="entry name" value="AUXIN RESPONSE FACTOR 3"/>
    <property type="match status" value="1"/>
</dbReference>
<dbReference type="Gene3D" id="2.40.330.10">
    <property type="entry name" value="DNA-binding pseudobarrel domain"/>
    <property type="match status" value="1"/>
</dbReference>
<gene>
    <name evidence="10" type="ORF">F3Y22_tig00020478pilonHSYRG00005</name>
</gene>
<evidence type="ECO:0000256" key="5">
    <source>
        <dbReference type="ARBA" id="ARBA00023163"/>
    </source>
</evidence>
<comment type="similarity">
    <text evidence="2 8">Belongs to the ARF family.</text>
</comment>
<dbReference type="AlphaFoldDB" id="A0A6A3BWK3"/>
<comment type="subunit">
    <text evidence="8">Homodimers and heterodimers.</text>
</comment>
<keyword evidence="4 8" id="KW-0238">DNA-binding</keyword>
<dbReference type="GO" id="GO:0003677">
    <property type="term" value="F:DNA binding"/>
    <property type="evidence" value="ECO:0007669"/>
    <property type="project" value="UniProtKB-KW"/>
</dbReference>
<evidence type="ECO:0000256" key="4">
    <source>
        <dbReference type="ARBA" id="ARBA00023125"/>
    </source>
</evidence>
<comment type="caution">
    <text evidence="10">The sequence shown here is derived from an EMBL/GenBank/DDBJ whole genome shotgun (WGS) entry which is preliminary data.</text>
</comment>
<dbReference type="Pfam" id="PF02362">
    <property type="entry name" value="B3"/>
    <property type="match status" value="1"/>
</dbReference>
<dbReference type="GO" id="GO:0006355">
    <property type="term" value="P:regulation of DNA-templated transcription"/>
    <property type="evidence" value="ECO:0007669"/>
    <property type="project" value="InterPro"/>
</dbReference>
<dbReference type="InterPro" id="IPR015300">
    <property type="entry name" value="DNA-bd_pseudobarrel_sf"/>
</dbReference>
<proteinExistence type="inferred from homology"/>
<reference evidence="10" key="1">
    <citation type="submission" date="2019-09" db="EMBL/GenBank/DDBJ databases">
        <title>Draft genome information of white flower Hibiscus syriacus.</title>
        <authorList>
            <person name="Kim Y.-M."/>
        </authorList>
    </citation>
    <scope>NUCLEOTIDE SEQUENCE [LARGE SCALE GENOMIC DNA]</scope>
    <source>
        <strain evidence="10">YM2019G1</strain>
        <tissue evidence="10">Leaf</tissue>
    </source>
</reference>
<dbReference type="CDD" id="cd10017">
    <property type="entry name" value="B3_DNA"/>
    <property type="match status" value="1"/>
</dbReference>
<evidence type="ECO:0000256" key="1">
    <source>
        <dbReference type="ARBA" id="ARBA00004123"/>
    </source>
</evidence>
<keyword evidence="5 8" id="KW-0804">Transcription</keyword>
<keyword evidence="6 8" id="KW-0539">Nucleus</keyword>
<dbReference type="GO" id="GO:0009734">
    <property type="term" value="P:auxin-activated signaling pathway"/>
    <property type="evidence" value="ECO:0007669"/>
    <property type="project" value="UniProtKB-KW"/>
</dbReference>
<comment type="subcellular location">
    <subcellularLocation>
        <location evidence="1 8">Nucleus</location>
    </subcellularLocation>
</comment>
<evidence type="ECO:0000256" key="2">
    <source>
        <dbReference type="ARBA" id="ARBA00007853"/>
    </source>
</evidence>
<dbReference type="GO" id="GO:0005634">
    <property type="term" value="C:nucleus"/>
    <property type="evidence" value="ECO:0007669"/>
    <property type="project" value="UniProtKB-SubCell"/>
</dbReference>
<protein>
    <recommendedName>
        <fullName evidence="8">Auxin response factor</fullName>
    </recommendedName>
</protein>
<evidence type="ECO:0000259" key="9">
    <source>
        <dbReference type="PROSITE" id="PS50863"/>
    </source>
</evidence>
<evidence type="ECO:0000256" key="3">
    <source>
        <dbReference type="ARBA" id="ARBA00023015"/>
    </source>
</evidence>
<feature type="domain" description="TF-B3" evidence="9">
    <location>
        <begin position="1"/>
        <end position="64"/>
    </location>
</feature>
<keyword evidence="3 8" id="KW-0805">Transcription regulation</keyword>
<evidence type="ECO:0000256" key="7">
    <source>
        <dbReference type="ARBA" id="ARBA00023294"/>
    </source>
</evidence>
<organism evidence="10">
    <name type="scientific">Hibiscus syriacus</name>
    <name type="common">Rose of Sharon</name>
    <dbReference type="NCBI Taxonomy" id="106335"/>
    <lineage>
        <taxon>Eukaryota</taxon>
        <taxon>Viridiplantae</taxon>
        <taxon>Streptophyta</taxon>
        <taxon>Embryophyta</taxon>
        <taxon>Tracheophyta</taxon>
        <taxon>Spermatophyta</taxon>
        <taxon>Magnoliopsida</taxon>
        <taxon>eudicotyledons</taxon>
        <taxon>Gunneridae</taxon>
        <taxon>Pentapetalae</taxon>
        <taxon>rosids</taxon>
        <taxon>malvids</taxon>
        <taxon>Malvales</taxon>
        <taxon>Malvaceae</taxon>
        <taxon>Malvoideae</taxon>
        <taxon>Hibiscus</taxon>
    </lineage>
</organism>
<dbReference type="InterPro" id="IPR010525">
    <property type="entry name" value="ARF_dom"/>
</dbReference>